<dbReference type="EMBL" id="CAFBQU010000049">
    <property type="protein sequence ID" value="CAB5067157.1"/>
    <property type="molecule type" value="Genomic_DNA"/>
</dbReference>
<dbReference type="InterPro" id="IPR037401">
    <property type="entry name" value="SnoaL-like"/>
</dbReference>
<evidence type="ECO:0000313" key="2">
    <source>
        <dbReference type="EMBL" id="CAB5016760.1"/>
    </source>
</evidence>
<feature type="domain" description="SnoaL-like" evidence="1">
    <location>
        <begin position="8"/>
        <end position="127"/>
    </location>
</feature>
<dbReference type="Pfam" id="PF13577">
    <property type="entry name" value="SnoaL_4"/>
    <property type="match status" value="1"/>
</dbReference>
<dbReference type="SUPFAM" id="SSF54427">
    <property type="entry name" value="NTF2-like"/>
    <property type="match status" value="1"/>
</dbReference>
<proteinExistence type="predicted"/>
<evidence type="ECO:0000259" key="1">
    <source>
        <dbReference type="Pfam" id="PF13577"/>
    </source>
</evidence>
<dbReference type="AlphaFoldDB" id="A0A6J7UT33"/>
<sequence length="179" mass="19917">MSSASVVDISGIEQVLYRYCRSMDRMDKQLTLSCFKPDADMSYGILYRGNPAGFVEWLWPVHAAMVNHSHMIGNVLVELVVGALVSEAYVQVTLRSSDENGQFDIVSKGRYLDSWSVDNGEYRIAQRMYVSDLSTVVPVAERSLGAVLHPNALENKQPAGARNEHDPSYTLFVHGSPFT</sequence>
<reference evidence="3" key="1">
    <citation type="submission" date="2020-05" db="EMBL/GenBank/DDBJ databases">
        <authorList>
            <person name="Chiriac C."/>
            <person name="Salcher M."/>
            <person name="Ghai R."/>
            <person name="Kavagutti S V."/>
        </authorList>
    </citation>
    <scope>NUCLEOTIDE SEQUENCE</scope>
</reference>
<evidence type="ECO:0000313" key="3">
    <source>
        <dbReference type="EMBL" id="CAB5067157.1"/>
    </source>
</evidence>
<dbReference type="InterPro" id="IPR032710">
    <property type="entry name" value="NTF2-like_dom_sf"/>
</dbReference>
<gene>
    <name evidence="2" type="ORF">UFOPK4098_00628</name>
    <name evidence="3" type="ORF">UFOPK4347_01400</name>
</gene>
<accession>A0A6J7UT33</accession>
<dbReference type="EMBL" id="CAFBPN010000023">
    <property type="protein sequence ID" value="CAB5016760.1"/>
    <property type="molecule type" value="Genomic_DNA"/>
</dbReference>
<dbReference type="CDD" id="cd00531">
    <property type="entry name" value="NTF2_like"/>
    <property type="match status" value="1"/>
</dbReference>
<organism evidence="3">
    <name type="scientific">freshwater metagenome</name>
    <dbReference type="NCBI Taxonomy" id="449393"/>
    <lineage>
        <taxon>unclassified sequences</taxon>
        <taxon>metagenomes</taxon>
        <taxon>ecological metagenomes</taxon>
    </lineage>
</organism>
<dbReference type="Gene3D" id="3.10.450.50">
    <property type="match status" value="1"/>
</dbReference>
<name>A0A6J7UT33_9ZZZZ</name>
<protein>
    <submittedName>
        <fullName evidence="3">Unannotated protein</fullName>
    </submittedName>
</protein>